<dbReference type="Proteomes" id="UP000030428">
    <property type="component" value="Unassembled WGS sequence"/>
</dbReference>
<dbReference type="SUPFAM" id="SSF56935">
    <property type="entry name" value="Porins"/>
    <property type="match status" value="1"/>
</dbReference>
<comment type="subcellular location">
    <subcellularLocation>
        <location evidence="1">Cell outer membrane</location>
        <topology evidence="1">Multi-pass membrane protein</topology>
    </subcellularLocation>
</comment>
<reference evidence="8 9" key="1">
    <citation type="journal article" date="2016" name="Front. Microbiol.">
        <title>Single-Cell (Meta-)Genomics of a Dimorphic Candidatus Thiomargarita nelsonii Reveals Genomic Plasticity.</title>
        <authorList>
            <person name="Flood B.E."/>
            <person name="Fliss P."/>
            <person name="Jones D.S."/>
            <person name="Dick G.J."/>
            <person name="Jain S."/>
            <person name="Kaster A.K."/>
            <person name="Winkel M."/>
            <person name="Mussmann M."/>
            <person name="Bailey J."/>
        </authorList>
    </citation>
    <scope>NUCLEOTIDE SEQUENCE [LARGE SCALE GENOMIC DNA]</scope>
    <source>
        <strain evidence="8">Hydrate Ridge</strain>
    </source>
</reference>
<keyword evidence="7" id="KW-0998">Cell outer membrane</keyword>
<evidence type="ECO:0000313" key="9">
    <source>
        <dbReference type="Proteomes" id="UP000030428"/>
    </source>
</evidence>
<evidence type="ECO:0000256" key="2">
    <source>
        <dbReference type="ARBA" id="ARBA00008163"/>
    </source>
</evidence>
<comment type="caution">
    <text evidence="8">The sequence shown here is derived from an EMBL/GenBank/DDBJ whole genome shotgun (WGS) entry which is preliminary data.</text>
</comment>
<dbReference type="PANTHER" id="PTHR35093">
    <property type="entry name" value="OUTER MEMBRANE PROTEIN NMB0088-RELATED"/>
    <property type="match status" value="1"/>
</dbReference>
<proteinExistence type="inferred from homology"/>
<keyword evidence="5" id="KW-0732">Signal</keyword>
<evidence type="ECO:0000256" key="1">
    <source>
        <dbReference type="ARBA" id="ARBA00004571"/>
    </source>
</evidence>
<name>A0A0A6RXB5_9GAMM</name>
<dbReference type="InterPro" id="IPR005017">
    <property type="entry name" value="OMPP1/FadL/TodX"/>
</dbReference>
<keyword evidence="6" id="KW-0472">Membrane</keyword>
<dbReference type="Pfam" id="PF03349">
    <property type="entry name" value="Toluene_X"/>
    <property type="match status" value="1"/>
</dbReference>
<dbReference type="PANTHER" id="PTHR35093:SF3">
    <property type="entry name" value="LONG-CHAIN FATTY ACID TRANSPORT PROTEIN"/>
    <property type="match status" value="1"/>
</dbReference>
<sequence>MIVAILSHSNNTFAAAFQLIEQSGKGAGNAHAGEAARAEDASTIFFNPAGMTRLSGHQSSVALHFIIPKFYFEGTSAFNIDNPTIAATQLNQVPLDQGVGNSGGGVNAIVPNLYYVHDYSKDFKFGIGLNAPFGLATEYDKQWAGRYSAIKSELLTININPSVAYRVNQQFSLGAGLNFMYATVELSNAVDYNLLYKLASFKNSQLPNLPLTPGNSSGDGIAKVRGDDWGFGFNLGLLWEPKQGTRFGIAYRSKVSLDVSGDASFSNPSDPQSQQAVEILRGAAGVFKDTDAQSSIDLPETIALNFFHELSPNLTILGGINWTRWDRFENLIVEFDNPAQVDSITRLNYENSTFSSLGLNYKYSPVWTFKTGIAYDQSPVSDAQDRSPRIPDNDRFWLALGASYSKNKYLSIDVGYAHLFINDIDIDSSDAYSAGAHTSGYHRLSGKYKANVHVFDVQLNWRF</sequence>
<protein>
    <submittedName>
        <fullName evidence="8">Uncharacterized protein</fullName>
    </submittedName>
</protein>
<dbReference type="EMBL" id="JSZA02000044">
    <property type="protein sequence ID" value="KHD08531.2"/>
    <property type="molecule type" value="Genomic_DNA"/>
</dbReference>
<evidence type="ECO:0000256" key="6">
    <source>
        <dbReference type="ARBA" id="ARBA00023136"/>
    </source>
</evidence>
<organism evidence="8 9">
    <name type="scientific">Candidatus Thiomargarita nelsonii</name>
    <dbReference type="NCBI Taxonomy" id="1003181"/>
    <lineage>
        <taxon>Bacteria</taxon>
        <taxon>Pseudomonadati</taxon>
        <taxon>Pseudomonadota</taxon>
        <taxon>Gammaproteobacteria</taxon>
        <taxon>Thiotrichales</taxon>
        <taxon>Thiotrichaceae</taxon>
        <taxon>Thiomargarita</taxon>
    </lineage>
</organism>
<gene>
    <name evidence="8" type="ORF">PN36_13330</name>
</gene>
<evidence type="ECO:0000313" key="8">
    <source>
        <dbReference type="EMBL" id="KHD08531.2"/>
    </source>
</evidence>
<accession>A0A0A6RXB5</accession>
<dbReference type="GO" id="GO:0009279">
    <property type="term" value="C:cell outer membrane"/>
    <property type="evidence" value="ECO:0007669"/>
    <property type="project" value="UniProtKB-SubCell"/>
</dbReference>
<evidence type="ECO:0000256" key="3">
    <source>
        <dbReference type="ARBA" id="ARBA00022452"/>
    </source>
</evidence>
<evidence type="ECO:0000256" key="5">
    <source>
        <dbReference type="ARBA" id="ARBA00022729"/>
    </source>
</evidence>
<dbReference type="GO" id="GO:0015483">
    <property type="term" value="F:long-chain fatty acid transporting porin activity"/>
    <property type="evidence" value="ECO:0007669"/>
    <property type="project" value="TreeGrafter"/>
</dbReference>
<dbReference type="AlphaFoldDB" id="A0A0A6RXB5"/>
<keyword evidence="3" id="KW-1134">Transmembrane beta strand</keyword>
<dbReference type="Gene3D" id="2.40.160.60">
    <property type="entry name" value="Outer membrane protein transport protein (OMPP1/FadL/TodX)"/>
    <property type="match status" value="1"/>
</dbReference>
<comment type="similarity">
    <text evidence="2">Belongs to the OmpP1/FadL family.</text>
</comment>
<evidence type="ECO:0000256" key="4">
    <source>
        <dbReference type="ARBA" id="ARBA00022692"/>
    </source>
</evidence>
<keyword evidence="4" id="KW-0812">Transmembrane</keyword>
<keyword evidence="9" id="KW-1185">Reference proteome</keyword>
<evidence type="ECO:0000256" key="7">
    <source>
        <dbReference type="ARBA" id="ARBA00023237"/>
    </source>
</evidence>